<comment type="caution">
    <text evidence="12">The sequence shown here is derived from an EMBL/GenBank/DDBJ whole genome shotgun (WGS) entry which is preliminary data.</text>
</comment>
<dbReference type="Pfam" id="PF00153">
    <property type="entry name" value="Mito_carr"/>
    <property type="match status" value="3"/>
</dbReference>
<dbReference type="GeneID" id="70250346"/>
<name>A0AAD4KUE7_9EURO</name>
<dbReference type="AlphaFoldDB" id="A0AAD4KUE7"/>
<evidence type="ECO:0000256" key="5">
    <source>
        <dbReference type="ARBA" id="ARBA00022737"/>
    </source>
</evidence>
<evidence type="ECO:0000256" key="8">
    <source>
        <dbReference type="ARBA" id="ARBA00023128"/>
    </source>
</evidence>
<comment type="subcellular location">
    <subcellularLocation>
        <location evidence="1">Mitochondrion inner membrane</location>
        <topology evidence="1">Multi-pass membrane protein</topology>
    </subcellularLocation>
</comment>
<dbReference type="Gene3D" id="1.50.40.10">
    <property type="entry name" value="Mitochondrial carrier domain"/>
    <property type="match status" value="2"/>
</dbReference>
<gene>
    <name evidence="12" type="ORF">BGW36DRAFT_425042</name>
</gene>
<keyword evidence="9 10" id="KW-0472">Membrane</keyword>
<dbReference type="SUPFAM" id="SSF103506">
    <property type="entry name" value="Mitochondrial carrier"/>
    <property type="match status" value="1"/>
</dbReference>
<dbReference type="PANTHER" id="PTHR45624:SF12">
    <property type="entry name" value="MITOCHONDRIAL ORNITHINE TRANSPORTER 1"/>
    <property type="match status" value="1"/>
</dbReference>
<reference evidence="12" key="1">
    <citation type="submission" date="2021-12" db="EMBL/GenBank/DDBJ databases">
        <title>Convergent genome expansion in fungi linked to evolution of root-endophyte symbiosis.</title>
        <authorList>
            <consortium name="DOE Joint Genome Institute"/>
            <person name="Ke Y.-H."/>
            <person name="Bonito G."/>
            <person name="Liao H.-L."/>
            <person name="Looney B."/>
            <person name="Rojas-Flechas A."/>
            <person name="Nash J."/>
            <person name="Hameed K."/>
            <person name="Schadt C."/>
            <person name="Martin F."/>
            <person name="Crous P.W."/>
            <person name="Miettinen O."/>
            <person name="Magnuson J.K."/>
            <person name="Labbe J."/>
            <person name="Jacobson D."/>
            <person name="Doktycz M.J."/>
            <person name="Veneault-Fourrey C."/>
            <person name="Kuo A."/>
            <person name="Mondo S."/>
            <person name="Calhoun S."/>
            <person name="Riley R."/>
            <person name="Ohm R."/>
            <person name="LaButti K."/>
            <person name="Andreopoulos B."/>
            <person name="Pangilinan J."/>
            <person name="Nolan M."/>
            <person name="Tritt A."/>
            <person name="Clum A."/>
            <person name="Lipzen A."/>
            <person name="Daum C."/>
            <person name="Barry K."/>
            <person name="Grigoriev I.V."/>
            <person name="Vilgalys R."/>
        </authorList>
    </citation>
    <scope>NUCLEOTIDE SEQUENCE</scope>
    <source>
        <strain evidence="12">PMI_201</strain>
    </source>
</reference>
<protein>
    <submittedName>
        <fullName evidence="12">Mitochondrial carnitine/acylcarnitine carrier protein</fullName>
    </submittedName>
</protein>
<evidence type="ECO:0000313" key="12">
    <source>
        <dbReference type="EMBL" id="KAH8700210.1"/>
    </source>
</evidence>
<keyword evidence="6" id="KW-0999">Mitochondrion inner membrane</keyword>
<keyword evidence="8" id="KW-0496">Mitochondrion</keyword>
<evidence type="ECO:0000256" key="2">
    <source>
        <dbReference type="ARBA" id="ARBA00006375"/>
    </source>
</evidence>
<dbReference type="Proteomes" id="UP001201262">
    <property type="component" value="Unassembled WGS sequence"/>
</dbReference>
<evidence type="ECO:0000256" key="11">
    <source>
        <dbReference type="RuleBase" id="RU000488"/>
    </source>
</evidence>
<keyword evidence="7" id="KW-1133">Transmembrane helix</keyword>
<keyword evidence="3 11" id="KW-0813">Transport</keyword>
<dbReference type="PRINTS" id="PR00926">
    <property type="entry name" value="MITOCARRIER"/>
</dbReference>
<keyword evidence="5" id="KW-0677">Repeat</keyword>
<dbReference type="GO" id="GO:1990575">
    <property type="term" value="P:mitochondrial L-ornithine transmembrane transport"/>
    <property type="evidence" value="ECO:0007669"/>
    <property type="project" value="TreeGrafter"/>
</dbReference>
<keyword evidence="13" id="KW-1185">Reference proteome</keyword>
<sequence length="302" mass="33001">MESKSTLPTILDGKSAPGMVKEFMVGAAGGITQVIIGQPFDIVKVRMQTQVNGNAIQVARKILTHEGVLGFYKGSLPPLLGVGACISIVYSVFHSVSRSLQSFNHHATLSLTTPQTYLAGGISGLANSFISGPTEHIRIRLQTQSSTSNGLRTYSGVYDCVQKIVSTGGLRSLYRGQTPTMLREFHSYGIWFSVYELLMSQVAGCENMSREGIPSWKIAGCGIVTGVVLWAANYPIDVVKSKMQADGFGEERKYRNMRDVVRQTWRHDRLHGFFRGLGPTLVRAVPVSAGTFLVVETVRKVL</sequence>
<comment type="similarity">
    <text evidence="2 11">Belongs to the mitochondrial carrier (TC 2.A.29) family.</text>
</comment>
<dbReference type="InterPro" id="IPR023395">
    <property type="entry name" value="MCP_dom_sf"/>
</dbReference>
<feature type="repeat" description="Solcar" evidence="10">
    <location>
        <begin position="214"/>
        <end position="301"/>
    </location>
</feature>
<dbReference type="GO" id="GO:0000064">
    <property type="term" value="F:L-ornithine transmembrane transporter activity"/>
    <property type="evidence" value="ECO:0007669"/>
    <property type="project" value="TreeGrafter"/>
</dbReference>
<evidence type="ECO:0000256" key="6">
    <source>
        <dbReference type="ARBA" id="ARBA00022792"/>
    </source>
</evidence>
<evidence type="ECO:0000256" key="7">
    <source>
        <dbReference type="ARBA" id="ARBA00022989"/>
    </source>
</evidence>
<dbReference type="PANTHER" id="PTHR45624">
    <property type="entry name" value="MITOCHONDRIAL BASIC AMINO ACIDS TRANSPORTER-RELATED"/>
    <property type="match status" value="1"/>
</dbReference>
<evidence type="ECO:0000256" key="4">
    <source>
        <dbReference type="ARBA" id="ARBA00022692"/>
    </source>
</evidence>
<feature type="repeat" description="Solcar" evidence="10">
    <location>
        <begin position="111"/>
        <end position="201"/>
    </location>
</feature>
<dbReference type="InterPro" id="IPR050567">
    <property type="entry name" value="Mitochondrial_Carrier"/>
</dbReference>
<proteinExistence type="inferred from homology"/>
<dbReference type="RefSeq" id="XP_046073916.1">
    <property type="nucleotide sequence ID" value="XM_046220059.1"/>
</dbReference>
<feature type="repeat" description="Solcar" evidence="10">
    <location>
        <begin position="17"/>
        <end position="99"/>
    </location>
</feature>
<accession>A0AAD4KUE7</accession>
<dbReference type="GO" id="GO:0005743">
    <property type="term" value="C:mitochondrial inner membrane"/>
    <property type="evidence" value="ECO:0007669"/>
    <property type="project" value="UniProtKB-SubCell"/>
</dbReference>
<keyword evidence="4 10" id="KW-0812">Transmembrane</keyword>
<evidence type="ECO:0000256" key="9">
    <source>
        <dbReference type="ARBA" id="ARBA00023136"/>
    </source>
</evidence>
<dbReference type="InterPro" id="IPR002067">
    <property type="entry name" value="MCP"/>
</dbReference>
<evidence type="ECO:0000313" key="13">
    <source>
        <dbReference type="Proteomes" id="UP001201262"/>
    </source>
</evidence>
<evidence type="ECO:0000256" key="3">
    <source>
        <dbReference type="ARBA" id="ARBA00022448"/>
    </source>
</evidence>
<dbReference type="InterPro" id="IPR018108">
    <property type="entry name" value="MCP_transmembrane"/>
</dbReference>
<dbReference type="PROSITE" id="PS50920">
    <property type="entry name" value="SOLCAR"/>
    <property type="match status" value="3"/>
</dbReference>
<organism evidence="12 13">
    <name type="scientific">Talaromyces proteolyticus</name>
    <dbReference type="NCBI Taxonomy" id="1131652"/>
    <lineage>
        <taxon>Eukaryota</taxon>
        <taxon>Fungi</taxon>
        <taxon>Dikarya</taxon>
        <taxon>Ascomycota</taxon>
        <taxon>Pezizomycotina</taxon>
        <taxon>Eurotiomycetes</taxon>
        <taxon>Eurotiomycetidae</taxon>
        <taxon>Eurotiales</taxon>
        <taxon>Trichocomaceae</taxon>
        <taxon>Talaromyces</taxon>
        <taxon>Talaromyces sect. Bacilispori</taxon>
    </lineage>
</organism>
<evidence type="ECO:0000256" key="1">
    <source>
        <dbReference type="ARBA" id="ARBA00004448"/>
    </source>
</evidence>
<evidence type="ECO:0000256" key="10">
    <source>
        <dbReference type="PROSITE-ProRule" id="PRU00282"/>
    </source>
</evidence>
<dbReference type="EMBL" id="JAJTJA010000004">
    <property type="protein sequence ID" value="KAH8700210.1"/>
    <property type="molecule type" value="Genomic_DNA"/>
</dbReference>